<feature type="region of interest" description="Disordered" evidence="5">
    <location>
        <begin position="271"/>
        <end position="294"/>
    </location>
</feature>
<keyword evidence="8" id="KW-1185">Reference proteome</keyword>
<name>A0A7H8T4H5_STRCX</name>
<evidence type="ECO:0000256" key="4">
    <source>
        <dbReference type="ARBA" id="ARBA00022840"/>
    </source>
</evidence>
<keyword evidence="2" id="KW-0547">Nucleotide-binding</keyword>
<gene>
    <name evidence="7" type="ORF">HUT05_13895</name>
</gene>
<dbReference type="RefSeq" id="WP_176575298.1">
    <property type="nucleotide sequence ID" value="NZ_CBDRGH010000017.1"/>
</dbReference>
<keyword evidence="4" id="KW-0067">ATP-binding</keyword>
<sequence length="716" mass="78896">MARKPEIDQRAIEKHVKDIVKGYERAVRRNPIRVPIQTDASAEGVSMAGRGGIEGNPVLARLLLWLDVHAQQHPGTYADVTLFVEELLEDEDPTTLAVQLEQRGLVDVARSFAGSTDVYLTDKGRVAVYQLKNLQKDHAARLRYTMDAFLRWMFDTAGNQTPVRPDLFLETSVSTFAGAAISGPDLHRTLDYLAGHSLIERVDTDPATVAISPEGVRCILSGRSVRDTSSSPTETIAQDLLIGEQQNATQTSRDQFAASDETHEWGVRHSAAVHGGDEAVRSQTPGDPKAYRREKFPLPGSTQADVFRATHKASGNTVAVKQLRVKSSVGMRAARMRREIEAGKVLDGHPHAMPILDHAADHTWFVMPWADSTAEDHWAELRDPQRLRPLVDALTSVLAEAHRYGWIHRDIKPPNILLLEGRWVLADWGTVRRPAGQTTKVDRTRAGIGTEGFSAPELFTHPSQRPQPSSDVYSIGRVIAWALTGSLPLSNKQLLPDPGPWRNIVRAATREEPSHRPQSMSDLVALIERELAVIPADPLEEAAVLLEQANNGDSGAADAFLALVTDHTEDFELYAGQLPLLPAHLAAPALAHDLPQAQTVLQSLTEHVGGTGTRRVEYAEASRVVVWLQGIAAHAAAERQWDLLEEAMQALCTWDGFWDRWDARSTISPWLRSLKNEAAAVAAAALRDHPDSAAHFSHFADDRTVDPQIRRAVRQV</sequence>
<dbReference type="InterPro" id="IPR011009">
    <property type="entry name" value="Kinase-like_dom_sf"/>
</dbReference>
<dbReference type="Gene3D" id="1.10.510.10">
    <property type="entry name" value="Transferase(Phosphotransferase) domain 1"/>
    <property type="match status" value="1"/>
</dbReference>
<evidence type="ECO:0000313" key="8">
    <source>
        <dbReference type="Proteomes" id="UP000509418"/>
    </source>
</evidence>
<evidence type="ECO:0000256" key="2">
    <source>
        <dbReference type="ARBA" id="ARBA00022741"/>
    </source>
</evidence>
<dbReference type="PANTHER" id="PTHR43289:SF33">
    <property type="entry name" value="SERINE_THREONINE KINASE 31"/>
    <property type="match status" value="1"/>
</dbReference>
<accession>A0A7H8T4H5</accession>
<dbReference type="SMART" id="SM00220">
    <property type="entry name" value="S_TKc"/>
    <property type="match status" value="1"/>
</dbReference>
<keyword evidence="1" id="KW-0808">Transferase</keyword>
<dbReference type="Pfam" id="PF00069">
    <property type="entry name" value="Pkinase"/>
    <property type="match status" value="1"/>
</dbReference>
<dbReference type="GO" id="GO:0004674">
    <property type="term" value="F:protein serine/threonine kinase activity"/>
    <property type="evidence" value="ECO:0007669"/>
    <property type="project" value="TreeGrafter"/>
</dbReference>
<feature type="domain" description="Protein kinase" evidence="6">
    <location>
        <begin position="292"/>
        <end position="561"/>
    </location>
</feature>
<dbReference type="Proteomes" id="UP000509418">
    <property type="component" value="Chromosome"/>
</dbReference>
<evidence type="ECO:0000259" key="6">
    <source>
        <dbReference type="PROSITE" id="PS50011"/>
    </source>
</evidence>
<organism evidence="7 8">
    <name type="scientific">Streptomyces chartreusis</name>
    <dbReference type="NCBI Taxonomy" id="1969"/>
    <lineage>
        <taxon>Bacteria</taxon>
        <taxon>Bacillati</taxon>
        <taxon>Actinomycetota</taxon>
        <taxon>Actinomycetes</taxon>
        <taxon>Kitasatosporales</taxon>
        <taxon>Streptomycetaceae</taxon>
        <taxon>Streptomyces</taxon>
    </lineage>
</organism>
<dbReference type="AlphaFoldDB" id="A0A7H8T4H5"/>
<dbReference type="InterPro" id="IPR000719">
    <property type="entry name" value="Prot_kinase_dom"/>
</dbReference>
<dbReference type="PANTHER" id="PTHR43289">
    <property type="entry name" value="MITOGEN-ACTIVATED PROTEIN KINASE KINASE KINASE 20-RELATED"/>
    <property type="match status" value="1"/>
</dbReference>
<dbReference type="PROSITE" id="PS50011">
    <property type="entry name" value="PROTEIN_KINASE_DOM"/>
    <property type="match status" value="1"/>
</dbReference>
<evidence type="ECO:0000256" key="3">
    <source>
        <dbReference type="ARBA" id="ARBA00022777"/>
    </source>
</evidence>
<dbReference type="SUPFAM" id="SSF56112">
    <property type="entry name" value="Protein kinase-like (PK-like)"/>
    <property type="match status" value="1"/>
</dbReference>
<evidence type="ECO:0000313" key="7">
    <source>
        <dbReference type="EMBL" id="QKZ18357.1"/>
    </source>
</evidence>
<keyword evidence="3" id="KW-0418">Kinase</keyword>
<proteinExistence type="predicted"/>
<evidence type="ECO:0000256" key="5">
    <source>
        <dbReference type="SAM" id="MobiDB-lite"/>
    </source>
</evidence>
<dbReference type="GO" id="GO:0005524">
    <property type="term" value="F:ATP binding"/>
    <property type="evidence" value="ECO:0007669"/>
    <property type="project" value="UniProtKB-KW"/>
</dbReference>
<reference evidence="7 8" key="1">
    <citation type="submission" date="2020-06" db="EMBL/GenBank/DDBJ databases">
        <title>Genome mining for natural products.</title>
        <authorList>
            <person name="Zhang B."/>
            <person name="Shi J."/>
            <person name="Ge H."/>
        </authorList>
    </citation>
    <scope>NUCLEOTIDE SEQUENCE [LARGE SCALE GENOMIC DNA]</scope>
    <source>
        <strain evidence="7 8">NA02069</strain>
    </source>
</reference>
<dbReference type="EMBL" id="CP056041">
    <property type="protein sequence ID" value="QKZ18357.1"/>
    <property type="molecule type" value="Genomic_DNA"/>
</dbReference>
<dbReference type="Gene3D" id="3.30.200.20">
    <property type="entry name" value="Phosphorylase Kinase, domain 1"/>
    <property type="match status" value="1"/>
</dbReference>
<evidence type="ECO:0000256" key="1">
    <source>
        <dbReference type="ARBA" id="ARBA00022679"/>
    </source>
</evidence>
<protein>
    <recommendedName>
        <fullName evidence="6">Protein kinase domain-containing protein</fullName>
    </recommendedName>
</protein>